<name>A0A934RZ52_9BACT</name>
<feature type="region of interest" description="Disordered" evidence="1">
    <location>
        <begin position="1"/>
        <end position="24"/>
    </location>
</feature>
<feature type="region of interest" description="Disordered" evidence="1">
    <location>
        <begin position="289"/>
        <end position="308"/>
    </location>
</feature>
<organism evidence="2 3">
    <name type="scientific">Pelagicoccus mobilis</name>
    <dbReference type="NCBI Taxonomy" id="415221"/>
    <lineage>
        <taxon>Bacteria</taxon>
        <taxon>Pseudomonadati</taxon>
        <taxon>Verrucomicrobiota</taxon>
        <taxon>Opitutia</taxon>
        <taxon>Puniceicoccales</taxon>
        <taxon>Pelagicoccaceae</taxon>
        <taxon>Pelagicoccus</taxon>
    </lineage>
</organism>
<accession>A0A934RZ52</accession>
<sequence length="308" mass="36384">MSNEHSNNNKRRIIPETIPLATEDETLHPEAERMEEEIKADTPSPGGYCRTDGNDKSFRIIVSQQTRSKAIRFLHPLICTLEEFGIETGNIEKHKRYGFSKQGALAWIEIEEQYDKKIPDLTKSYNLTYSGNPRYEHILNGRLKFRLDSEEGFPGQRSWNETATQPIEWILARVIENIIQSFDKLIPWEREREAQKRRWAEEAKEEERRRLAYKLEEEHKRTLLQAVELDRRSQAVADFVAKCERRWRDSQSQALTPEQEKWLLWASKRATRLSPFTYGYPKPEKDFPIDLEEWDKNTPLPEPTRLPS</sequence>
<proteinExistence type="predicted"/>
<evidence type="ECO:0000313" key="2">
    <source>
        <dbReference type="EMBL" id="MBK1877964.1"/>
    </source>
</evidence>
<reference evidence="2" key="1">
    <citation type="submission" date="2021-01" db="EMBL/GenBank/DDBJ databases">
        <title>Modified the classification status of verrucomicrobia.</title>
        <authorList>
            <person name="Feng X."/>
        </authorList>
    </citation>
    <scope>NUCLEOTIDE SEQUENCE</scope>
    <source>
        <strain evidence="2">KCTC 13126</strain>
    </source>
</reference>
<gene>
    <name evidence="2" type="ORF">JIN87_13890</name>
</gene>
<dbReference type="RefSeq" id="WP_200356177.1">
    <property type="nucleotide sequence ID" value="NZ_JAENIL010000024.1"/>
</dbReference>
<keyword evidence="3" id="KW-1185">Reference proteome</keyword>
<dbReference type="Proteomes" id="UP000617628">
    <property type="component" value="Unassembled WGS sequence"/>
</dbReference>
<protein>
    <submittedName>
        <fullName evidence="2">Uncharacterized protein</fullName>
    </submittedName>
</protein>
<evidence type="ECO:0000256" key="1">
    <source>
        <dbReference type="SAM" id="MobiDB-lite"/>
    </source>
</evidence>
<feature type="region of interest" description="Disordered" evidence="1">
    <location>
        <begin position="30"/>
        <end position="49"/>
    </location>
</feature>
<dbReference type="AlphaFoldDB" id="A0A934RZ52"/>
<feature type="compositionally biased region" description="Basic and acidic residues" evidence="1">
    <location>
        <begin position="30"/>
        <end position="40"/>
    </location>
</feature>
<evidence type="ECO:0000313" key="3">
    <source>
        <dbReference type="Proteomes" id="UP000617628"/>
    </source>
</evidence>
<dbReference type="EMBL" id="JAENIL010000024">
    <property type="protein sequence ID" value="MBK1877964.1"/>
    <property type="molecule type" value="Genomic_DNA"/>
</dbReference>
<comment type="caution">
    <text evidence="2">The sequence shown here is derived from an EMBL/GenBank/DDBJ whole genome shotgun (WGS) entry which is preliminary data.</text>
</comment>